<keyword evidence="2" id="KW-1185">Reference proteome</keyword>
<name>A0AAV6FLN4_9TELE</name>
<protein>
    <submittedName>
        <fullName evidence="1">Uncharacterized protein</fullName>
    </submittedName>
</protein>
<dbReference type="EMBL" id="JADWDJ010000022">
    <property type="protein sequence ID" value="KAG5262562.1"/>
    <property type="molecule type" value="Genomic_DNA"/>
</dbReference>
<gene>
    <name evidence="1" type="ORF">AALO_G00276440</name>
</gene>
<evidence type="ECO:0000313" key="2">
    <source>
        <dbReference type="Proteomes" id="UP000823561"/>
    </source>
</evidence>
<organism evidence="1 2">
    <name type="scientific">Alosa alosa</name>
    <name type="common">allis shad</name>
    <dbReference type="NCBI Taxonomy" id="278164"/>
    <lineage>
        <taxon>Eukaryota</taxon>
        <taxon>Metazoa</taxon>
        <taxon>Chordata</taxon>
        <taxon>Craniata</taxon>
        <taxon>Vertebrata</taxon>
        <taxon>Euteleostomi</taxon>
        <taxon>Actinopterygii</taxon>
        <taxon>Neopterygii</taxon>
        <taxon>Teleostei</taxon>
        <taxon>Clupei</taxon>
        <taxon>Clupeiformes</taxon>
        <taxon>Clupeoidei</taxon>
        <taxon>Clupeidae</taxon>
        <taxon>Alosa</taxon>
    </lineage>
</organism>
<comment type="caution">
    <text evidence="1">The sequence shown here is derived from an EMBL/GenBank/DDBJ whole genome shotgun (WGS) entry which is preliminary data.</text>
</comment>
<sequence>MVRTQHKPMSSPNQLWQRGVEALWARSSYRMNPSNELYQPHMPQGLALHSCILPEASPGENI</sequence>
<proteinExistence type="predicted"/>
<accession>A0AAV6FLN4</accession>
<reference evidence="1" key="1">
    <citation type="submission" date="2020-10" db="EMBL/GenBank/DDBJ databases">
        <title>Chromosome-scale genome assembly of the Allis shad, Alosa alosa.</title>
        <authorList>
            <person name="Margot Z."/>
            <person name="Christophe K."/>
            <person name="Cabau C."/>
            <person name="Louis A."/>
            <person name="Berthelot C."/>
            <person name="Parey E."/>
            <person name="Roest Crollius H."/>
            <person name="Montfort J."/>
            <person name="Robinson-Rechavi M."/>
            <person name="Bucao C."/>
            <person name="Bouchez O."/>
            <person name="Gislard M."/>
            <person name="Lluch J."/>
            <person name="Milhes M."/>
            <person name="Lampietro C."/>
            <person name="Lopez Roques C."/>
            <person name="Donnadieu C."/>
            <person name="Braasch I."/>
            <person name="Desvignes T."/>
            <person name="Postlethwait J."/>
            <person name="Bobe J."/>
            <person name="Guiguen Y."/>
        </authorList>
    </citation>
    <scope>NUCLEOTIDE SEQUENCE</scope>
    <source>
        <strain evidence="1">M-15738</strain>
        <tissue evidence="1">Blood</tissue>
    </source>
</reference>
<dbReference type="AlphaFoldDB" id="A0AAV6FLN4"/>
<dbReference type="Proteomes" id="UP000823561">
    <property type="component" value="Chromosome 22"/>
</dbReference>
<evidence type="ECO:0000313" key="1">
    <source>
        <dbReference type="EMBL" id="KAG5262562.1"/>
    </source>
</evidence>